<gene>
    <name evidence="3" type="ORF">AQPW35_38320</name>
</gene>
<evidence type="ECO:0000259" key="2">
    <source>
        <dbReference type="PROSITE" id="PS51704"/>
    </source>
</evidence>
<feature type="domain" description="GP-PDE" evidence="2">
    <location>
        <begin position="22"/>
        <end position="310"/>
    </location>
</feature>
<comment type="caution">
    <text evidence="3">The sequence shown here is derived from an EMBL/GenBank/DDBJ whole genome shotgun (WGS) entry which is preliminary data.</text>
</comment>
<evidence type="ECO:0000313" key="4">
    <source>
        <dbReference type="Proteomes" id="UP000301751"/>
    </source>
</evidence>
<dbReference type="Pfam" id="PF03009">
    <property type="entry name" value="GDPD"/>
    <property type="match status" value="1"/>
</dbReference>
<keyword evidence="1" id="KW-0732">Signal</keyword>
<keyword evidence="4" id="KW-1185">Reference proteome</keyword>
<dbReference type="CDD" id="cd08567">
    <property type="entry name" value="GDPD_SpGDE_like"/>
    <property type="match status" value="1"/>
</dbReference>
<feature type="signal peptide" evidence="1">
    <location>
        <begin position="1"/>
        <end position="21"/>
    </location>
</feature>
<dbReference type="RefSeq" id="WP_137734479.1">
    <property type="nucleotide sequence ID" value="NZ_BJCL01000011.1"/>
</dbReference>
<dbReference type="GO" id="GO:0008081">
    <property type="term" value="F:phosphoric diester hydrolase activity"/>
    <property type="evidence" value="ECO:0007669"/>
    <property type="project" value="InterPro"/>
</dbReference>
<dbReference type="PANTHER" id="PTHR46211:SF14">
    <property type="entry name" value="GLYCEROPHOSPHODIESTER PHOSPHODIESTERASE"/>
    <property type="match status" value="1"/>
</dbReference>
<dbReference type="AlphaFoldDB" id="A0A480ATK7"/>
<accession>A0A480ATK7</accession>
<name>A0A480ATK7_9BURK</name>
<dbReference type="PROSITE" id="PS51704">
    <property type="entry name" value="GP_PDE"/>
    <property type="match status" value="1"/>
</dbReference>
<dbReference type="EMBL" id="BJCL01000011">
    <property type="protein sequence ID" value="GCL64751.1"/>
    <property type="molecule type" value="Genomic_DNA"/>
</dbReference>
<dbReference type="InterPro" id="IPR017946">
    <property type="entry name" value="PLC-like_Pdiesterase_TIM-brl"/>
</dbReference>
<evidence type="ECO:0000313" key="3">
    <source>
        <dbReference type="EMBL" id="GCL64751.1"/>
    </source>
</evidence>
<evidence type="ECO:0000256" key="1">
    <source>
        <dbReference type="SAM" id="SignalP"/>
    </source>
</evidence>
<dbReference type="InterPro" id="IPR030395">
    <property type="entry name" value="GP_PDE_dom"/>
</dbReference>
<protein>
    <submittedName>
        <fullName evidence="3">Glycerophosphoryl diester phosphodiesterase</fullName>
    </submittedName>
</protein>
<organism evidence="3 4">
    <name type="scientific">Pseudaquabacterium pictum</name>
    <dbReference type="NCBI Taxonomy" id="2315236"/>
    <lineage>
        <taxon>Bacteria</taxon>
        <taxon>Pseudomonadati</taxon>
        <taxon>Pseudomonadota</taxon>
        <taxon>Betaproteobacteria</taxon>
        <taxon>Burkholderiales</taxon>
        <taxon>Sphaerotilaceae</taxon>
        <taxon>Pseudaquabacterium</taxon>
    </lineage>
</organism>
<proteinExistence type="predicted"/>
<dbReference type="Proteomes" id="UP000301751">
    <property type="component" value="Unassembled WGS sequence"/>
</dbReference>
<feature type="chain" id="PRO_5019772198" evidence="1">
    <location>
        <begin position="22"/>
        <end position="325"/>
    </location>
</feature>
<sequence length="325" mass="35093">MQRLALILAAALLAPLHAAQAFDLQGHRGARGLAPENTIAGFARTLAIGVNTLETDIAISRDGVLLISHDPALNPDITRGPDGQFLAARGPVIFHTPWAELQRYDVGRLRPGTRYAGQYPEQQPVDGARLPALAELFDLVKRAGDPRLRLALETKLNPNTPDDTAAPEPFARALVAAVRDAGLATRTSILSFDWRTLQVIQREAPEIPTVYLTARQRWLDNVGRGPATPWTAGFALADHGSVPKMVRAAGGKVWSSFHGDLDAAQVKEAQALGLQVLAWTVNEPAQIEAMLDLGVDGIVSDRPDRVREAMARRGMPLPARIQVAP</sequence>
<dbReference type="GO" id="GO:0006629">
    <property type="term" value="P:lipid metabolic process"/>
    <property type="evidence" value="ECO:0007669"/>
    <property type="project" value="InterPro"/>
</dbReference>
<dbReference type="SUPFAM" id="SSF51695">
    <property type="entry name" value="PLC-like phosphodiesterases"/>
    <property type="match status" value="1"/>
</dbReference>
<reference evidence="4" key="1">
    <citation type="submission" date="2019-03" db="EMBL/GenBank/DDBJ databases">
        <title>Aquabacterium pictum sp.nov., the first bacteriochlorophyll a-containing freshwater bacterium in the genus Aquabacterium of the class Betaproteobacteria.</title>
        <authorList>
            <person name="Hirose S."/>
            <person name="Tank M."/>
            <person name="Hara E."/>
            <person name="Tamaki H."/>
            <person name="Takaichi S."/>
            <person name="Haruta S."/>
            <person name="Hanada S."/>
        </authorList>
    </citation>
    <scope>NUCLEOTIDE SEQUENCE [LARGE SCALE GENOMIC DNA]</scope>
    <source>
        <strain evidence="4">W35</strain>
    </source>
</reference>
<dbReference type="OrthoDB" id="9795622at2"/>
<dbReference type="PANTHER" id="PTHR46211">
    <property type="entry name" value="GLYCEROPHOSPHORYL DIESTER PHOSPHODIESTERASE"/>
    <property type="match status" value="1"/>
</dbReference>
<dbReference type="Gene3D" id="3.20.20.190">
    <property type="entry name" value="Phosphatidylinositol (PI) phosphodiesterase"/>
    <property type="match status" value="1"/>
</dbReference>